<dbReference type="GO" id="GO:0046872">
    <property type="term" value="F:metal ion binding"/>
    <property type="evidence" value="ECO:0007669"/>
    <property type="project" value="UniProtKB-KW"/>
</dbReference>
<keyword evidence="3" id="KW-0819">tRNA processing</keyword>
<evidence type="ECO:0000256" key="1">
    <source>
        <dbReference type="ARBA" id="ARBA00001946"/>
    </source>
</evidence>
<evidence type="ECO:0000259" key="10">
    <source>
        <dbReference type="PROSITE" id="PS51831"/>
    </source>
</evidence>
<dbReference type="CDD" id="cd05398">
    <property type="entry name" value="NT_ClassII-CCAase"/>
    <property type="match status" value="1"/>
</dbReference>
<dbReference type="InterPro" id="IPR006674">
    <property type="entry name" value="HD_domain"/>
</dbReference>
<evidence type="ECO:0000256" key="7">
    <source>
        <dbReference type="ARBA" id="ARBA00022842"/>
    </source>
</evidence>
<dbReference type="InterPro" id="IPR032828">
    <property type="entry name" value="PolyA_RNA-bd"/>
</dbReference>
<feature type="domain" description="HD" evidence="10">
    <location>
        <begin position="241"/>
        <end position="373"/>
    </location>
</feature>
<dbReference type="Pfam" id="PF01743">
    <property type="entry name" value="PolyA_pol"/>
    <property type="match status" value="1"/>
</dbReference>
<dbReference type="GO" id="GO:0000049">
    <property type="term" value="F:tRNA binding"/>
    <property type="evidence" value="ECO:0007669"/>
    <property type="project" value="TreeGrafter"/>
</dbReference>
<dbReference type="SUPFAM" id="SSF81301">
    <property type="entry name" value="Nucleotidyltransferase"/>
    <property type="match status" value="1"/>
</dbReference>
<evidence type="ECO:0000256" key="6">
    <source>
        <dbReference type="ARBA" id="ARBA00022741"/>
    </source>
</evidence>
<evidence type="ECO:0000256" key="9">
    <source>
        <dbReference type="RuleBase" id="RU003953"/>
    </source>
</evidence>
<sequence>MNIKLPNEVQRVFEILESYNHEAFLVGGSVRDKLLGKEPKDYDFTTDAVPENIIMIFESMGYKTIPTGIEYGTITVIIDDESFEITTYRADGDYNDGRRPSKVNFSKSIDEDLKRRDFTINAMAYNPNKGLVDNYGGRVDLEEGIIRAVGNAEDRMKEDFLRAFRAVRFANQLDMKIEKSIKVTIDKNKSLVRNISKERINEELTKTLLSNNRLKYIRLMSILLEDVLPELSESLETPQNHPYHMYNVGIHTIKVVNSVDNDIVLKLSALLHDMGKPKCRTTDEKGIDHFYGHNKVSTKVAKRFLKELRFSNDILNKVERLVYYHDRPIEPREKSVRRALNQVGEDIFLDLLKLKEADIKGQNIEYIDRLDTIEKIKEVYKEVVEQEQCFSLKNLAINGRDLIDIGIEPGKEIGIILNKLLEKVIDKPELNEKGILLDKVKSMKKNKSE</sequence>
<dbReference type="InterPro" id="IPR050264">
    <property type="entry name" value="Bact_CCA-adding_enz_type3_sf"/>
</dbReference>
<dbReference type="Pfam" id="PF12627">
    <property type="entry name" value="PolyA_pol_RNAbd"/>
    <property type="match status" value="1"/>
</dbReference>
<keyword evidence="7" id="KW-0460">Magnesium</keyword>
<dbReference type="Gene3D" id="1.10.3090.10">
    <property type="entry name" value="cca-adding enzyme, domain 2"/>
    <property type="match status" value="1"/>
</dbReference>
<dbReference type="RefSeq" id="WP_014967029.1">
    <property type="nucleotide sequence ID" value="NC_018664.1"/>
</dbReference>
<evidence type="ECO:0000256" key="8">
    <source>
        <dbReference type="ARBA" id="ARBA00022884"/>
    </source>
</evidence>
<dbReference type="InterPro" id="IPR043519">
    <property type="entry name" value="NT_sf"/>
</dbReference>
<dbReference type="InterPro" id="IPR003607">
    <property type="entry name" value="HD/PDEase_dom"/>
</dbReference>
<evidence type="ECO:0000256" key="2">
    <source>
        <dbReference type="ARBA" id="ARBA00022679"/>
    </source>
</evidence>
<dbReference type="EC" id="2.7.7.72" evidence="11"/>
<keyword evidence="4 11" id="KW-0548">Nucleotidyltransferase</keyword>
<dbReference type="HOGENOM" id="CLU_015961_3_1_9"/>
<dbReference type="KEGG" id="cad:Curi_c08190"/>
<reference evidence="11 12" key="1">
    <citation type="journal article" date="2012" name="PLoS ONE">
        <title>The purine-utilizing bacterium Clostridium acidurici 9a: a genome-guided metabolic reconsideration.</title>
        <authorList>
            <person name="Hartwich K."/>
            <person name="Poehlein A."/>
            <person name="Daniel R."/>
        </authorList>
    </citation>
    <scope>NUCLEOTIDE SEQUENCE [LARGE SCALE GENOMIC DNA]</scope>
    <source>
        <strain evidence="12">ATCC 7906 / DSM 604 / BCRC 14475 / CIP 104303 / KCTC 5404 / NCIMB 10678 / 9a</strain>
    </source>
</reference>
<proteinExistence type="inferred from homology"/>
<comment type="cofactor">
    <cofactor evidence="1">
        <name>Mg(2+)</name>
        <dbReference type="ChEBI" id="CHEBI:18420"/>
    </cofactor>
</comment>
<dbReference type="GO" id="GO:0008033">
    <property type="term" value="P:tRNA processing"/>
    <property type="evidence" value="ECO:0007669"/>
    <property type="project" value="UniProtKB-KW"/>
</dbReference>
<evidence type="ECO:0000313" key="11">
    <source>
        <dbReference type="EMBL" id="AFS77892.1"/>
    </source>
</evidence>
<evidence type="ECO:0000313" key="12">
    <source>
        <dbReference type="Proteomes" id="UP000006094"/>
    </source>
</evidence>
<dbReference type="PROSITE" id="PS51831">
    <property type="entry name" value="HD"/>
    <property type="match status" value="1"/>
</dbReference>
<evidence type="ECO:0000256" key="5">
    <source>
        <dbReference type="ARBA" id="ARBA00022723"/>
    </source>
</evidence>
<keyword evidence="2 9" id="KW-0808">Transferase</keyword>
<dbReference type="InterPro" id="IPR032810">
    <property type="entry name" value="CCA-adding_enz_C"/>
</dbReference>
<accession>K0AYP8</accession>
<keyword evidence="12" id="KW-1185">Reference proteome</keyword>
<protein>
    <submittedName>
        <fullName evidence="11">CCA-adding enzyme Cca</fullName>
        <ecNumber evidence="11">2.7.7.72</ecNumber>
    </submittedName>
</protein>
<dbReference type="Proteomes" id="UP000006094">
    <property type="component" value="Chromosome"/>
</dbReference>
<dbReference type="Gene3D" id="3.30.460.10">
    <property type="entry name" value="Beta Polymerase, domain 2"/>
    <property type="match status" value="1"/>
</dbReference>
<dbReference type="GO" id="GO:0000166">
    <property type="term" value="F:nucleotide binding"/>
    <property type="evidence" value="ECO:0007669"/>
    <property type="project" value="UniProtKB-KW"/>
</dbReference>
<dbReference type="Gene3D" id="1.10.246.80">
    <property type="match status" value="1"/>
</dbReference>
<comment type="similarity">
    <text evidence="9">Belongs to the tRNA nucleotidyltransferase/poly(A) polymerase family.</text>
</comment>
<dbReference type="Pfam" id="PF13735">
    <property type="entry name" value="tRNA_NucTran2_2"/>
    <property type="match status" value="1"/>
</dbReference>
<dbReference type="GO" id="GO:0004810">
    <property type="term" value="F:CCA tRNA nucleotidyltransferase activity"/>
    <property type="evidence" value="ECO:0007669"/>
    <property type="project" value="UniProtKB-EC"/>
</dbReference>
<gene>
    <name evidence="11" type="primary">cca</name>
    <name evidence="11" type="ordered locus">Curi_c08190</name>
</gene>
<dbReference type="OrthoDB" id="9805698at2"/>
<evidence type="ECO:0000256" key="3">
    <source>
        <dbReference type="ARBA" id="ARBA00022694"/>
    </source>
</evidence>
<dbReference type="STRING" id="1128398.Curi_c08190"/>
<dbReference type="PANTHER" id="PTHR46173">
    <property type="entry name" value="CCA TRNA NUCLEOTIDYLTRANSFERASE 1, MITOCHONDRIAL"/>
    <property type="match status" value="1"/>
</dbReference>
<organism evidence="11 12">
    <name type="scientific">Gottschalkia acidurici (strain ATCC 7906 / DSM 604 / BCRC 14475 / CIP 104303 / KCTC 5404 / NCIMB 10678 / 9a)</name>
    <name type="common">Clostridium acidurici</name>
    <dbReference type="NCBI Taxonomy" id="1128398"/>
    <lineage>
        <taxon>Bacteria</taxon>
        <taxon>Bacillati</taxon>
        <taxon>Bacillota</taxon>
        <taxon>Tissierellia</taxon>
        <taxon>Tissierellales</taxon>
        <taxon>Gottschalkiaceae</taxon>
        <taxon>Gottschalkia</taxon>
    </lineage>
</organism>
<keyword evidence="6" id="KW-0547">Nucleotide-binding</keyword>
<keyword evidence="8 9" id="KW-0694">RNA-binding</keyword>
<evidence type="ECO:0000256" key="4">
    <source>
        <dbReference type="ARBA" id="ARBA00022695"/>
    </source>
</evidence>
<dbReference type="eggNOG" id="COG0617">
    <property type="taxonomic scope" value="Bacteria"/>
</dbReference>
<name>K0AYP8_GOTA9</name>
<dbReference type="PATRIC" id="fig|1128398.3.peg.872"/>
<keyword evidence="5" id="KW-0479">Metal-binding</keyword>
<dbReference type="PANTHER" id="PTHR46173:SF1">
    <property type="entry name" value="CCA TRNA NUCLEOTIDYLTRANSFERASE 1, MITOCHONDRIAL"/>
    <property type="match status" value="1"/>
</dbReference>
<dbReference type="InterPro" id="IPR002646">
    <property type="entry name" value="PolA_pol_head_dom"/>
</dbReference>
<dbReference type="AlphaFoldDB" id="K0AYP8"/>
<dbReference type="EMBL" id="CP003326">
    <property type="protein sequence ID" value="AFS77892.1"/>
    <property type="molecule type" value="Genomic_DNA"/>
</dbReference>
<dbReference type="SUPFAM" id="SSF81891">
    <property type="entry name" value="Poly A polymerase C-terminal region-like"/>
    <property type="match status" value="1"/>
</dbReference>
<dbReference type="CDD" id="cd00077">
    <property type="entry name" value="HDc"/>
    <property type="match status" value="1"/>
</dbReference>